<sequence>MKAYYLFLKDNVPYVGFGWLTTFFSSFGQTFLISLYVPDILSTFNLTNGAFGTMYALCTVAASVIMLRYGPYVDFKPVRLVTYFTIFGLAASTILLGLSFHPILLVIALTGLRLTGQGMMSHISLTIISRYYDKDRGKALSLSSLGYSVGEAVFPVLITSLLLSFGWRWAAAASGVMLLLVLVPILFKLNLEELDQQEEDLKKAPKGVSLAEYGALLRDKVFWILGPASMALGFIVTSLFFFQLVIAKERGWPYETYSLFFVGYAFTKFCFSLIGGSWIDTFSARRVFIYHLLPLLFSLIGLALIPGLIGAAFFLLMIGVASGLSSPVKSALIAEMYGVERLGSVRSLFTMVMVISTALGPMLVGLFMDMGYSIHSIVLVLSAFTFIIILNGWRLKKGT</sequence>
<dbReference type="InterPro" id="IPR036259">
    <property type="entry name" value="MFS_trans_sf"/>
</dbReference>
<feature type="transmembrane region" description="Helical" evidence="4">
    <location>
        <begin position="374"/>
        <end position="393"/>
    </location>
</feature>
<proteinExistence type="predicted"/>
<evidence type="ECO:0000256" key="4">
    <source>
        <dbReference type="SAM" id="Phobius"/>
    </source>
</evidence>
<dbReference type="SUPFAM" id="SSF103473">
    <property type="entry name" value="MFS general substrate transporter"/>
    <property type="match status" value="1"/>
</dbReference>
<feature type="transmembrane region" description="Helical" evidence="4">
    <location>
        <begin position="348"/>
        <end position="368"/>
    </location>
</feature>
<feature type="transmembrane region" description="Helical" evidence="4">
    <location>
        <begin position="169"/>
        <end position="187"/>
    </location>
</feature>
<evidence type="ECO:0000313" key="6">
    <source>
        <dbReference type="EMBL" id="MFD3001499.1"/>
    </source>
</evidence>
<dbReference type="InterPro" id="IPR020846">
    <property type="entry name" value="MFS_dom"/>
</dbReference>
<feature type="transmembrane region" description="Helical" evidence="4">
    <location>
        <begin position="12"/>
        <end position="37"/>
    </location>
</feature>
<name>A0ABW6BUQ8_9BACT</name>
<evidence type="ECO:0000259" key="5">
    <source>
        <dbReference type="PROSITE" id="PS50850"/>
    </source>
</evidence>
<dbReference type="InterPro" id="IPR011701">
    <property type="entry name" value="MFS"/>
</dbReference>
<reference evidence="7" key="1">
    <citation type="journal article" date="2019" name="Int. J. Syst. Evol. Microbiol.">
        <title>The Global Catalogue of Microorganisms (GCM) 10K type strain sequencing project: providing services to taxonomists for standard genome sequencing and annotation.</title>
        <authorList>
            <consortium name="The Broad Institute Genomics Platform"/>
            <consortium name="The Broad Institute Genome Sequencing Center for Infectious Disease"/>
            <person name="Wu L."/>
            <person name="Ma J."/>
        </authorList>
    </citation>
    <scope>NUCLEOTIDE SEQUENCE [LARGE SCALE GENOMIC DNA]</scope>
    <source>
        <strain evidence="7">KCTC 23984</strain>
    </source>
</reference>
<evidence type="ECO:0000313" key="7">
    <source>
        <dbReference type="Proteomes" id="UP001597641"/>
    </source>
</evidence>
<dbReference type="EMBL" id="JBHUOX010000010">
    <property type="protein sequence ID" value="MFD3001499.1"/>
    <property type="molecule type" value="Genomic_DNA"/>
</dbReference>
<evidence type="ECO:0000256" key="3">
    <source>
        <dbReference type="ARBA" id="ARBA00023136"/>
    </source>
</evidence>
<dbReference type="Proteomes" id="UP001597641">
    <property type="component" value="Unassembled WGS sequence"/>
</dbReference>
<dbReference type="RefSeq" id="WP_377485657.1">
    <property type="nucleotide sequence ID" value="NZ_JBHUOX010000010.1"/>
</dbReference>
<feature type="transmembrane region" description="Helical" evidence="4">
    <location>
        <begin position="257"/>
        <end position="275"/>
    </location>
</feature>
<feature type="domain" description="Major facilitator superfamily (MFS) profile" evidence="5">
    <location>
        <begin position="14"/>
        <end position="399"/>
    </location>
</feature>
<keyword evidence="3 4" id="KW-0472">Membrane</keyword>
<feature type="transmembrane region" description="Helical" evidence="4">
    <location>
        <begin position="221"/>
        <end position="245"/>
    </location>
</feature>
<dbReference type="InterPro" id="IPR050327">
    <property type="entry name" value="Proton-linked_MCT"/>
</dbReference>
<feature type="transmembrane region" description="Helical" evidence="4">
    <location>
        <begin position="49"/>
        <end position="69"/>
    </location>
</feature>
<gene>
    <name evidence="6" type="ORF">ACFS7Z_14105</name>
</gene>
<keyword evidence="7" id="KW-1185">Reference proteome</keyword>
<evidence type="ECO:0000256" key="2">
    <source>
        <dbReference type="ARBA" id="ARBA00022989"/>
    </source>
</evidence>
<keyword evidence="1 4" id="KW-0812">Transmembrane</keyword>
<dbReference type="PROSITE" id="PS50850">
    <property type="entry name" value="MFS"/>
    <property type="match status" value="1"/>
</dbReference>
<feature type="transmembrane region" description="Helical" evidence="4">
    <location>
        <begin position="81"/>
        <end position="108"/>
    </location>
</feature>
<organism evidence="6 7">
    <name type="scientific">Pontibacter toksunensis</name>
    <dbReference type="NCBI Taxonomy" id="1332631"/>
    <lineage>
        <taxon>Bacteria</taxon>
        <taxon>Pseudomonadati</taxon>
        <taxon>Bacteroidota</taxon>
        <taxon>Cytophagia</taxon>
        <taxon>Cytophagales</taxon>
        <taxon>Hymenobacteraceae</taxon>
        <taxon>Pontibacter</taxon>
    </lineage>
</organism>
<keyword evidence="2 4" id="KW-1133">Transmembrane helix</keyword>
<accession>A0ABW6BUQ8</accession>
<dbReference type="Gene3D" id="1.20.1250.20">
    <property type="entry name" value="MFS general substrate transporter like domains"/>
    <property type="match status" value="2"/>
</dbReference>
<dbReference type="Pfam" id="PF07690">
    <property type="entry name" value="MFS_1"/>
    <property type="match status" value="1"/>
</dbReference>
<protein>
    <submittedName>
        <fullName evidence="6">MFS transporter</fullName>
    </submittedName>
</protein>
<dbReference type="PANTHER" id="PTHR11360">
    <property type="entry name" value="MONOCARBOXYLATE TRANSPORTER"/>
    <property type="match status" value="1"/>
</dbReference>
<evidence type="ECO:0000256" key="1">
    <source>
        <dbReference type="ARBA" id="ARBA00022692"/>
    </source>
</evidence>
<dbReference type="PANTHER" id="PTHR11360:SF308">
    <property type="entry name" value="BLL3089 PROTEIN"/>
    <property type="match status" value="1"/>
</dbReference>
<comment type="caution">
    <text evidence="6">The sequence shown here is derived from an EMBL/GenBank/DDBJ whole genome shotgun (WGS) entry which is preliminary data.</text>
</comment>